<dbReference type="Proteomes" id="UP000250043">
    <property type="component" value="Unassembled WGS sequence"/>
</dbReference>
<organism evidence="3 4">
    <name type="scientific">Obba rivulosa</name>
    <dbReference type="NCBI Taxonomy" id="1052685"/>
    <lineage>
        <taxon>Eukaryota</taxon>
        <taxon>Fungi</taxon>
        <taxon>Dikarya</taxon>
        <taxon>Basidiomycota</taxon>
        <taxon>Agaricomycotina</taxon>
        <taxon>Agaricomycetes</taxon>
        <taxon>Polyporales</taxon>
        <taxon>Gelatoporiaceae</taxon>
        <taxon>Obba</taxon>
    </lineage>
</organism>
<evidence type="ECO:0000313" key="4">
    <source>
        <dbReference type="Proteomes" id="UP000250043"/>
    </source>
</evidence>
<dbReference type="OrthoDB" id="2749813at2759"/>
<dbReference type="AlphaFoldDB" id="A0A8E2AKF9"/>
<dbReference type="EMBL" id="KV722542">
    <property type="protein sequence ID" value="OCH86151.1"/>
    <property type="molecule type" value="Genomic_DNA"/>
</dbReference>
<name>A0A8E2AKF9_9APHY</name>
<evidence type="ECO:0000313" key="3">
    <source>
        <dbReference type="EMBL" id="OCH86151.1"/>
    </source>
</evidence>
<reference evidence="3 4" key="1">
    <citation type="submission" date="2016-07" db="EMBL/GenBank/DDBJ databases">
        <title>Draft genome of the white-rot fungus Obba rivulosa 3A-2.</title>
        <authorList>
            <consortium name="DOE Joint Genome Institute"/>
            <person name="Miettinen O."/>
            <person name="Riley R."/>
            <person name="Acob R."/>
            <person name="Barry K."/>
            <person name="Cullen D."/>
            <person name="De Vries R."/>
            <person name="Hainaut M."/>
            <person name="Hatakka A."/>
            <person name="Henrissat B."/>
            <person name="Hilden K."/>
            <person name="Kuo R."/>
            <person name="Labutti K."/>
            <person name="Lipzen A."/>
            <person name="Makela M.R."/>
            <person name="Sandor L."/>
            <person name="Spatafora J.W."/>
            <person name="Grigoriev I.V."/>
            <person name="Hibbett D.S."/>
        </authorList>
    </citation>
    <scope>NUCLEOTIDE SEQUENCE [LARGE SCALE GENOMIC DNA]</scope>
    <source>
        <strain evidence="3 4">3A-2</strain>
    </source>
</reference>
<sequence>MSNNPHPKPLTDLRLPGMPKSRGQGLAIAMVTATIATLGYMYGAAVKTKREEGPMSIYKTAEEGGGNLNTATSDVAMSSADIRGTMHGGKKQ</sequence>
<keyword evidence="2" id="KW-0812">Transmembrane</keyword>
<proteinExistence type="predicted"/>
<evidence type="ECO:0000256" key="2">
    <source>
        <dbReference type="SAM" id="Phobius"/>
    </source>
</evidence>
<keyword evidence="4" id="KW-1185">Reference proteome</keyword>
<feature type="transmembrane region" description="Helical" evidence="2">
    <location>
        <begin position="25"/>
        <end position="45"/>
    </location>
</feature>
<evidence type="ECO:0000256" key="1">
    <source>
        <dbReference type="SAM" id="MobiDB-lite"/>
    </source>
</evidence>
<keyword evidence="2" id="KW-1133">Transmembrane helix</keyword>
<accession>A0A8E2AKF9</accession>
<protein>
    <submittedName>
        <fullName evidence="3">Uncharacterized protein</fullName>
    </submittedName>
</protein>
<gene>
    <name evidence="3" type="ORF">OBBRIDRAFT_797489</name>
</gene>
<feature type="region of interest" description="Disordered" evidence="1">
    <location>
        <begin position="59"/>
        <end position="92"/>
    </location>
</feature>
<keyword evidence="2" id="KW-0472">Membrane</keyword>